<dbReference type="EMBL" id="BART01033088">
    <property type="protein sequence ID" value="GAH17215.1"/>
    <property type="molecule type" value="Genomic_DNA"/>
</dbReference>
<comment type="caution">
    <text evidence="1">The sequence shown here is derived from an EMBL/GenBank/DDBJ whole genome shotgun (WGS) entry which is preliminary data.</text>
</comment>
<reference evidence="1" key="1">
    <citation type="journal article" date="2014" name="Front. Microbiol.">
        <title>High frequency of phylogenetically diverse reductive dehalogenase-homologous genes in deep subseafloor sedimentary metagenomes.</title>
        <authorList>
            <person name="Kawai M."/>
            <person name="Futagami T."/>
            <person name="Toyoda A."/>
            <person name="Takaki Y."/>
            <person name="Nishi S."/>
            <person name="Hori S."/>
            <person name="Arai W."/>
            <person name="Tsubouchi T."/>
            <person name="Morono Y."/>
            <person name="Uchiyama I."/>
            <person name="Ito T."/>
            <person name="Fujiyama A."/>
            <person name="Inagaki F."/>
            <person name="Takami H."/>
        </authorList>
    </citation>
    <scope>NUCLEOTIDE SEQUENCE</scope>
    <source>
        <strain evidence="1">Expedition CK06-06</strain>
    </source>
</reference>
<organism evidence="1">
    <name type="scientific">marine sediment metagenome</name>
    <dbReference type="NCBI Taxonomy" id="412755"/>
    <lineage>
        <taxon>unclassified sequences</taxon>
        <taxon>metagenomes</taxon>
        <taxon>ecological metagenomes</taxon>
    </lineage>
</organism>
<proteinExistence type="predicted"/>
<name>X1EA03_9ZZZZ</name>
<gene>
    <name evidence="1" type="ORF">S01H4_56980</name>
</gene>
<accession>X1EA03</accession>
<protein>
    <submittedName>
        <fullName evidence="1">Uncharacterized protein</fullName>
    </submittedName>
</protein>
<dbReference type="AlphaFoldDB" id="X1EA03"/>
<sequence length="139" mass="15250">MTEDDRLNDDWVLDEIMKSDLLVFVEYVSRELLLGSLGQLSPEKLLQLNPGIAIVHIAGVVNGNEIERFQILHCPERIGDPGHMSVATDYLGPKPLIDLHTAGLKVGEVMARARLNGLPSLEAVRVALQSSPAQNFTLI</sequence>
<evidence type="ECO:0000313" key="1">
    <source>
        <dbReference type="EMBL" id="GAH17215.1"/>
    </source>
</evidence>